<feature type="domain" description="Glycosyl transferase family 1" evidence="2">
    <location>
        <begin position="244"/>
        <end position="342"/>
    </location>
</feature>
<name>A0A2U3KNM7_9BACT</name>
<dbReference type="OrthoDB" id="9764577at2"/>
<reference evidence="5" key="1">
    <citation type="submission" date="2018-02" db="EMBL/GenBank/DDBJ databases">
        <authorList>
            <person name="Hausmann B."/>
        </authorList>
    </citation>
    <scope>NUCLEOTIDE SEQUENCE [LARGE SCALE GENOMIC DNA]</scope>
    <source>
        <strain evidence="5">Peat soil MAG SbA1</strain>
    </source>
</reference>
<organism evidence="4 5">
    <name type="scientific">Candidatus Sulfotelmatobacter kueseliae</name>
    <dbReference type="NCBI Taxonomy" id="2042962"/>
    <lineage>
        <taxon>Bacteria</taxon>
        <taxon>Pseudomonadati</taxon>
        <taxon>Acidobacteriota</taxon>
        <taxon>Terriglobia</taxon>
        <taxon>Terriglobales</taxon>
        <taxon>Candidatus Korobacteraceae</taxon>
        <taxon>Candidatus Sulfotelmatobacter</taxon>
    </lineage>
</organism>
<dbReference type="Gene3D" id="3.40.50.2000">
    <property type="entry name" value="Glycogen Phosphorylase B"/>
    <property type="match status" value="2"/>
</dbReference>
<protein>
    <submittedName>
        <fullName evidence="4">Glycosyl transferase, group 1</fullName>
    </submittedName>
</protein>
<accession>A0A2U3KNM7</accession>
<dbReference type="PANTHER" id="PTHR46401:SF2">
    <property type="entry name" value="GLYCOSYLTRANSFERASE WBBK-RELATED"/>
    <property type="match status" value="1"/>
</dbReference>
<dbReference type="AlphaFoldDB" id="A0A2U3KNM7"/>
<dbReference type="InterPro" id="IPR001296">
    <property type="entry name" value="Glyco_trans_1"/>
</dbReference>
<dbReference type="GO" id="GO:0009103">
    <property type="term" value="P:lipopolysaccharide biosynthetic process"/>
    <property type="evidence" value="ECO:0007669"/>
    <property type="project" value="TreeGrafter"/>
</dbReference>
<evidence type="ECO:0000259" key="3">
    <source>
        <dbReference type="Pfam" id="PF13439"/>
    </source>
</evidence>
<dbReference type="CDD" id="cd03801">
    <property type="entry name" value="GT4_PimA-like"/>
    <property type="match status" value="1"/>
</dbReference>
<feature type="domain" description="Glycosyltransferase subfamily 4-like N-terminal" evidence="3">
    <location>
        <begin position="12"/>
        <end position="180"/>
    </location>
</feature>
<dbReference type="Pfam" id="PF13439">
    <property type="entry name" value="Glyco_transf_4"/>
    <property type="match status" value="1"/>
</dbReference>
<evidence type="ECO:0000256" key="1">
    <source>
        <dbReference type="ARBA" id="ARBA00022679"/>
    </source>
</evidence>
<dbReference type="EMBL" id="OMOD01000128">
    <property type="protein sequence ID" value="SPF41268.1"/>
    <property type="molecule type" value="Genomic_DNA"/>
</dbReference>
<dbReference type="InterPro" id="IPR028098">
    <property type="entry name" value="Glyco_trans_4-like_N"/>
</dbReference>
<proteinExistence type="predicted"/>
<dbReference type="SUPFAM" id="SSF53756">
    <property type="entry name" value="UDP-Glycosyltransferase/glycogen phosphorylase"/>
    <property type="match status" value="1"/>
</dbReference>
<evidence type="ECO:0000313" key="5">
    <source>
        <dbReference type="Proteomes" id="UP000238701"/>
    </source>
</evidence>
<evidence type="ECO:0000259" key="2">
    <source>
        <dbReference type="Pfam" id="PF00534"/>
    </source>
</evidence>
<sequence length="372" mass="41746">MHVLVTADTLLSGSWTYTRELVAGLVTRGVQVTLVSFGEIPLPDQTAWMDHLHGLDYRPTAFRLEWMQEAEEDFSDSSEFLFALVRELRPDVLHLNQFCYGNLPVDVPKVVMAHGDLITWRQAVQDQVPRRGPTKWYRDTVSRGIAGADVVVAASAWMLDQICQCYLQPRRGEVVYPGRNPIFFNPYISKDDSVLAVGRLVDAGKQVFLLTQHEHPVPVCIVGAEQTVAMPRIPIRADVKVAVAETSVAICGPQTEAQLRALYSRASIFAATARYDPLGMQAVEAALSRCAIVANDIPSFREIWGDAALYFRTNDAASLAAGIRRLNEDRAMRRAYAELAYNRARERFTTKRMIEDYMHLYRDLRSVRAAAA</sequence>
<dbReference type="Pfam" id="PF00534">
    <property type="entry name" value="Glycos_transf_1"/>
    <property type="match status" value="1"/>
</dbReference>
<dbReference type="Proteomes" id="UP000238701">
    <property type="component" value="Unassembled WGS sequence"/>
</dbReference>
<gene>
    <name evidence="4" type="ORF">SBA1_350006</name>
</gene>
<dbReference type="PANTHER" id="PTHR46401">
    <property type="entry name" value="GLYCOSYLTRANSFERASE WBBK-RELATED"/>
    <property type="match status" value="1"/>
</dbReference>
<dbReference type="GO" id="GO:0016757">
    <property type="term" value="F:glycosyltransferase activity"/>
    <property type="evidence" value="ECO:0007669"/>
    <property type="project" value="InterPro"/>
</dbReference>
<evidence type="ECO:0000313" key="4">
    <source>
        <dbReference type="EMBL" id="SPF41268.1"/>
    </source>
</evidence>
<keyword evidence="1 4" id="KW-0808">Transferase</keyword>